<sequence>MPDMLIRFARSFVRLKVQLRKKVTANKATFLHFLVFGTDQTNMLQRVHWWTLGVGELHMILFTFNSAIYTQLPTKKFTIDSHYSVHTVIEGGVPVPVPVPVPGPVGSIWAGPGSTLHRPCDPRWAVFWLRDKTQEV</sequence>
<dbReference type="AlphaFoldDB" id="A0A6A4TMF9"/>
<evidence type="ECO:0000313" key="1">
    <source>
        <dbReference type="EMBL" id="KAF0044011.1"/>
    </source>
</evidence>
<protein>
    <submittedName>
        <fullName evidence="1">Uncharacterized protein</fullName>
    </submittedName>
</protein>
<evidence type="ECO:0000313" key="2">
    <source>
        <dbReference type="Proteomes" id="UP000438429"/>
    </source>
</evidence>
<dbReference type="EMBL" id="VEVO01000003">
    <property type="protein sequence ID" value="KAF0044011.1"/>
    <property type="molecule type" value="Genomic_DNA"/>
</dbReference>
<organism evidence="1 2">
    <name type="scientific">Scophthalmus maximus</name>
    <name type="common">Turbot</name>
    <name type="synonym">Psetta maxima</name>
    <dbReference type="NCBI Taxonomy" id="52904"/>
    <lineage>
        <taxon>Eukaryota</taxon>
        <taxon>Metazoa</taxon>
        <taxon>Chordata</taxon>
        <taxon>Craniata</taxon>
        <taxon>Vertebrata</taxon>
        <taxon>Euteleostomi</taxon>
        <taxon>Actinopterygii</taxon>
        <taxon>Neopterygii</taxon>
        <taxon>Teleostei</taxon>
        <taxon>Neoteleostei</taxon>
        <taxon>Acanthomorphata</taxon>
        <taxon>Carangaria</taxon>
        <taxon>Pleuronectiformes</taxon>
        <taxon>Pleuronectoidei</taxon>
        <taxon>Scophthalmidae</taxon>
        <taxon>Scophthalmus</taxon>
    </lineage>
</organism>
<dbReference type="Proteomes" id="UP000438429">
    <property type="component" value="Unassembled WGS sequence"/>
</dbReference>
<proteinExistence type="predicted"/>
<accession>A0A6A4TMF9</accession>
<reference evidence="1 2" key="1">
    <citation type="submission" date="2019-06" db="EMBL/GenBank/DDBJ databases">
        <title>Draft genomes of female and male turbot (Scophthalmus maximus).</title>
        <authorList>
            <person name="Xu H."/>
            <person name="Xu X.-W."/>
            <person name="Shao C."/>
            <person name="Chen S."/>
        </authorList>
    </citation>
    <scope>NUCLEOTIDE SEQUENCE [LARGE SCALE GENOMIC DNA]</scope>
    <source>
        <strain evidence="1">Ysfricsl-2016a</strain>
        <tissue evidence="1">Blood</tissue>
    </source>
</reference>
<gene>
    <name evidence="1" type="ORF">F2P81_003169</name>
</gene>
<comment type="caution">
    <text evidence="1">The sequence shown here is derived from an EMBL/GenBank/DDBJ whole genome shotgun (WGS) entry which is preliminary data.</text>
</comment>
<name>A0A6A4TMF9_SCOMX</name>